<dbReference type="RefSeq" id="WP_380801268.1">
    <property type="nucleotide sequence ID" value="NZ_JBHUIV010000010.1"/>
</dbReference>
<dbReference type="SUPFAM" id="SSF55347">
    <property type="entry name" value="Glyceraldehyde-3-phosphate dehydrogenase-like, C-terminal domain"/>
    <property type="match status" value="1"/>
</dbReference>
<evidence type="ECO:0000313" key="3">
    <source>
        <dbReference type="EMBL" id="MFD2201348.1"/>
    </source>
</evidence>
<comment type="caution">
    <text evidence="3">The sequence shown here is derived from an EMBL/GenBank/DDBJ whole genome shotgun (WGS) entry which is preliminary data.</text>
</comment>
<dbReference type="InterPro" id="IPR052515">
    <property type="entry name" value="Gfo/Idh/MocA_Oxidoreductase"/>
</dbReference>
<dbReference type="InterPro" id="IPR036291">
    <property type="entry name" value="NAD(P)-bd_dom_sf"/>
</dbReference>
<evidence type="ECO:0000259" key="2">
    <source>
        <dbReference type="Pfam" id="PF22725"/>
    </source>
</evidence>
<dbReference type="Proteomes" id="UP001597414">
    <property type="component" value="Unassembled WGS sequence"/>
</dbReference>
<dbReference type="InterPro" id="IPR000683">
    <property type="entry name" value="Gfo/Idh/MocA-like_OxRdtase_N"/>
</dbReference>
<dbReference type="Pfam" id="PF01408">
    <property type="entry name" value="GFO_IDH_MocA"/>
    <property type="match status" value="1"/>
</dbReference>
<keyword evidence="4" id="KW-1185">Reference proteome</keyword>
<dbReference type="Gene3D" id="3.40.50.720">
    <property type="entry name" value="NAD(P)-binding Rossmann-like Domain"/>
    <property type="match status" value="1"/>
</dbReference>
<dbReference type="EMBL" id="JBHUIV010000010">
    <property type="protein sequence ID" value="MFD2201348.1"/>
    <property type="molecule type" value="Genomic_DNA"/>
</dbReference>
<dbReference type="InterPro" id="IPR055170">
    <property type="entry name" value="GFO_IDH_MocA-like_dom"/>
</dbReference>
<proteinExistence type="predicted"/>
<dbReference type="PANTHER" id="PTHR43249:SF1">
    <property type="entry name" value="D-GLUCOSIDE 3-DEHYDROGENASE"/>
    <property type="match status" value="1"/>
</dbReference>
<dbReference type="SUPFAM" id="SSF51735">
    <property type="entry name" value="NAD(P)-binding Rossmann-fold domains"/>
    <property type="match status" value="1"/>
</dbReference>
<sequence length="340" mass="36985">MSIGIGIIGTGAIAAKHAAAIKELEDAELVSVCSSSQERAKAAGRTFGVEAYWDIDSFLGHPNMELVCICTASGHHLEPALQAIKAGKHVLIEKPLEINLQRADQIINAAREYKLKLGIIFQNRFNPEYIKLKKSITEGKLGKLLMGNAYVNWFRDEAYYNSSPWKGTLKGDGGGALINQAIHTIDLLLDCMGEVTSVFGKSATLLHEIEGEDTATALVNFHSGALGTITASTSVYPGYPERLEIFGSRGSVILEGGKISAWNIQGEPPFSISLMDMVSSGASDPMAIGHQWHLEQYRDFLNAIQKDVEPLVNGEEGRKSLKLIEGIYTSSREGRVVLLR</sequence>
<gene>
    <name evidence="3" type="ORF">ACFSKV_07205</name>
</gene>
<accession>A0ABW5B8T1</accession>
<dbReference type="Pfam" id="PF22725">
    <property type="entry name" value="GFO_IDH_MocA_C3"/>
    <property type="match status" value="1"/>
</dbReference>
<protein>
    <submittedName>
        <fullName evidence="3">Gfo/Idh/MocA family protein</fullName>
    </submittedName>
</protein>
<organism evidence="3 4">
    <name type="scientific">Shivajiella indica</name>
    <dbReference type="NCBI Taxonomy" id="872115"/>
    <lineage>
        <taxon>Bacteria</taxon>
        <taxon>Pseudomonadati</taxon>
        <taxon>Bacteroidota</taxon>
        <taxon>Cytophagia</taxon>
        <taxon>Cytophagales</taxon>
        <taxon>Cyclobacteriaceae</taxon>
        <taxon>Shivajiella</taxon>
    </lineage>
</organism>
<feature type="domain" description="Gfo/Idh/MocA-like oxidoreductase N-terminal" evidence="1">
    <location>
        <begin position="4"/>
        <end position="118"/>
    </location>
</feature>
<dbReference type="PANTHER" id="PTHR43249">
    <property type="entry name" value="UDP-N-ACETYL-2-AMINO-2-DEOXY-D-GLUCURONATE OXIDASE"/>
    <property type="match status" value="1"/>
</dbReference>
<name>A0ABW5B8T1_9BACT</name>
<evidence type="ECO:0000259" key="1">
    <source>
        <dbReference type="Pfam" id="PF01408"/>
    </source>
</evidence>
<reference evidence="4" key="1">
    <citation type="journal article" date="2019" name="Int. J. Syst. Evol. Microbiol.">
        <title>The Global Catalogue of Microorganisms (GCM) 10K type strain sequencing project: providing services to taxonomists for standard genome sequencing and annotation.</title>
        <authorList>
            <consortium name="The Broad Institute Genomics Platform"/>
            <consortium name="The Broad Institute Genome Sequencing Center for Infectious Disease"/>
            <person name="Wu L."/>
            <person name="Ma J."/>
        </authorList>
    </citation>
    <scope>NUCLEOTIDE SEQUENCE [LARGE SCALE GENOMIC DNA]</scope>
    <source>
        <strain evidence="4">KCTC 19812</strain>
    </source>
</reference>
<evidence type="ECO:0000313" key="4">
    <source>
        <dbReference type="Proteomes" id="UP001597414"/>
    </source>
</evidence>
<feature type="domain" description="GFO/IDH/MocA-like oxidoreductase" evidence="2">
    <location>
        <begin position="129"/>
        <end position="252"/>
    </location>
</feature>
<dbReference type="Gene3D" id="3.30.360.10">
    <property type="entry name" value="Dihydrodipicolinate Reductase, domain 2"/>
    <property type="match status" value="1"/>
</dbReference>